<reference evidence="3" key="1">
    <citation type="submission" date="2016-10" db="EMBL/GenBank/DDBJ databases">
        <authorList>
            <person name="Varghese N."/>
            <person name="Submissions S."/>
        </authorList>
    </citation>
    <scope>NUCLEOTIDE SEQUENCE [LARGE SCALE GENOMIC DNA]</scope>
    <source>
        <strain evidence="3">DSM 22376</strain>
    </source>
</reference>
<gene>
    <name evidence="2" type="ORF">SAMN05443667_102191</name>
</gene>
<dbReference type="PANTHER" id="PTHR39757:SF3">
    <property type="entry name" value="LYCOPENE EPSILON CYCLASE, CHLOROPLASTIC"/>
    <property type="match status" value="1"/>
</dbReference>
<organism evidence="2 3">
    <name type="scientific">Flavobacterium gillisiae</name>
    <dbReference type="NCBI Taxonomy" id="150146"/>
    <lineage>
        <taxon>Bacteria</taxon>
        <taxon>Pseudomonadati</taxon>
        <taxon>Bacteroidota</taxon>
        <taxon>Flavobacteriia</taxon>
        <taxon>Flavobacteriales</taxon>
        <taxon>Flavobacteriaceae</taxon>
        <taxon>Flavobacterium</taxon>
    </lineage>
</organism>
<feature type="transmembrane region" description="Helical" evidence="1">
    <location>
        <begin position="12"/>
        <end position="31"/>
    </location>
</feature>
<dbReference type="STRING" id="150146.SAMN05443667_102191"/>
<dbReference type="PANTHER" id="PTHR39757">
    <property type="match status" value="1"/>
</dbReference>
<dbReference type="EMBL" id="FNRD01000002">
    <property type="protein sequence ID" value="SEA16887.1"/>
    <property type="molecule type" value="Genomic_DNA"/>
</dbReference>
<keyword evidence="1" id="KW-0812">Transmembrane</keyword>
<keyword evidence="3" id="KW-1185">Reference proteome</keyword>
<evidence type="ECO:0000256" key="1">
    <source>
        <dbReference type="SAM" id="Phobius"/>
    </source>
</evidence>
<dbReference type="AlphaFoldDB" id="A0A1H3YZN5"/>
<dbReference type="SUPFAM" id="SSF51905">
    <property type="entry name" value="FAD/NAD(P)-binding domain"/>
    <property type="match status" value="1"/>
</dbReference>
<evidence type="ECO:0000313" key="3">
    <source>
        <dbReference type="Proteomes" id="UP000198951"/>
    </source>
</evidence>
<evidence type="ECO:0000313" key="2">
    <source>
        <dbReference type="EMBL" id="SEA16887.1"/>
    </source>
</evidence>
<keyword evidence="1" id="KW-0472">Membrane</keyword>
<dbReference type="Proteomes" id="UP000198951">
    <property type="component" value="Unassembled WGS sequence"/>
</dbReference>
<accession>A0A1H3YZN5</accession>
<dbReference type="Pfam" id="PF05834">
    <property type="entry name" value="Lycopene_cycl"/>
    <property type="match status" value="1"/>
</dbReference>
<keyword evidence="1" id="KW-1133">Transmembrane helix</keyword>
<sequence>MRRILQNSMKHFNYIFTGSGLAALMTVYKMAQSGAFKDKTILLLDEPETSGRTGEANSKKTNDRTWCFWNIQKGIWEPAISKKWDSALFANADFKRDLDLQPYQYNMVQGLDFYNQVFEFILNEKNINYVNQKVTDINELENHVFVATETDSYTCDTVFNSIYNKAEVENQTKYPVLQQHFIGWFIKSKEAVFNPDQATFMDFSVEQKGNTRFMYVLPTSTTEALLEYTLFSHDLLAKEEYEQEIEKYIRKLGIHNFEIIEKEQGSIPMTCYPFWKKTTKRVLNIGTAGGWTKASTGYTFKNSDKKSSQLVAFLQEEKDLRQFHTKTKFWFYDLLLLDILDRHNELGASIFSSMFKRGNPTLIFKFLDEETSYLEDLQVILKCPKTLFIKALVRSIRYL</sequence>
<proteinExistence type="predicted"/>
<protein>
    <submittedName>
        <fullName evidence="2">Lycopene beta-cyclase</fullName>
    </submittedName>
</protein>
<name>A0A1H3YZN5_9FLAO</name>
<dbReference type="InterPro" id="IPR036188">
    <property type="entry name" value="FAD/NAD-bd_sf"/>
</dbReference>